<sequence>MLRAVFGGGLLGLPPDEHRIQRKLLNPVFNMKFLREYHVVMPIFMGIAKEVWRYHKRSSKEFELIHPLHHCSKEVDLFPWATAAALDLVGEAGLGYSFNSFSGERNEYSTAIKGATQAEEVIRSREAALSAGNDLSTEAGRGRDIMTLLMKANESTRSDSYIDRETMIGHMNVFIFAGHETTSTALSRILDVLAHRPDVQVRLREELRQYFEANSNEGNHDELLELPYIYGIMREVLRLHPPVAAISRVCTEDTVLPLDFPVDTPSGKVTSISIKKGI</sequence>
<dbReference type="SUPFAM" id="SSF48264">
    <property type="entry name" value="Cytochrome P450"/>
    <property type="match status" value="1"/>
</dbReference>
<dbReference type="PANTHER" id="PTHR24305">
    <property type="entry name" value="CYTOCHROME P450"/>
    <property type="match status" value="1"/>
</dbReference>
<organism evidence="9 10">
    <name type="scientific">Rhizoctonia solani</name>
    <dbReference type="NCBI Taxonomy" id="456999"/>
    <lineage>
        <taxon>Eukaryota</taxon>
        <taxon>Fungi</taxon>
        <taxon>Dikarya</taxon>
        <taxon>Basidiomycota</taxon>
        <taxon>Agaricomycotina</taxon>
        <taxon>Agaricomycetes</taxon>
        <taxon>Cantharellales</taxon>
        <taxon>Ceratobasidiaceae</taxon>
        <taxon>Rhizoctonia</taxon>
    </lineage>
</organism>
<evidence type="ECO:0000256" key="3">
    <source>
        <dbReference type="ARBA" id="ARBA00010617"/>
    </source>
</evidence>
<evidence type="ECO:0000256" key="1">
    <source>
        <dbReference type="ARBA" id="ARBA00001971"/>
    </source>
</evidence>
<dbReference type="GO" id="GO:0005506">
    <property type="term" value="F:iron ion binding"/>
    <property type="evidence" value="ECO:0007669"/>
    <property type="project" value="InterPro"/>
</dbReference>
<keyword evidence="5" id="KW-0479">Metal-binding</keyword>
<proteinExistence type="inferred from homology"/>
<keyword evidence="10" id="KW-1185">Reference proteome</keyword>
<comment type="cofactor">
    <cofactor evidence="1">
        <name>heme</name>
        <dbReference type="ChEBI" id="CHEBI:30413"/>
    </cofactor>
</comment>
<evidence type="ECO:0000256" key="2">
    <source>
        <dbReference type="ARBA" id="ARBA00005179"/>
    </source>
</evidence>
<dbReference type="EMBL" id="CYGV01001407">
    <property type="protein sequence ID" value="CUA74081.1"/>
    <property type="molecule type" value="Genomic_DNA"/>
</dbReference>
<evidence type="ECO:0000313" key="9">
    <source>
        <dbReference type="EMBL" id="CUA74081.1"/>
    </source>
</evidence>
<dbReference type="InterPro" id="IPR050121">
    <property type="entry name" value="Cytochrome_P450_monoxygenase"/>
</dbReference>
<evidence type="ECO:0000313" key="10">
    <source>
        <dbReference type="Proteomes" id="UP000044841"/>
    </source>
</evidence>
<evidence type="ECO:0000256" key="6">
    <source>
        <dbReference type="ARBA" id="ARBA00023002"/>
    </source>
</evidence>
<name>A0A0K6G6H7_9AGAM</name>
<accession>A0A0K6G6H7</accession>
<dbReference type="InterPro" id="IPR001128">
    <property type="entry name" value="Cyt_P450"/>
</dbReference>
<dbReference type="Pfam" id="PF00067">
    <property type="entry name" value="p450"/>
    <property type="match status" value="1"/>
</dbReference>
<gene>
    <name evidence="9" type="ORF">RSOLAG22IIIB_10965</name>
</gene>
<keyword evidence="8" id="KW-0503">Monooxygenase</keyword>
<evidence type="ECO:0000256" key="8">
    <source>
        <dbReference type="ARBA" id="ARBA00023033"/>
    </source>
</evidence>
<evidence type="ECO:0000256" key="7">
    <source>
        <dbReference type="ARBA" id="ARBA00023004"/>
    </source>
</evidence>
<dbReference type="Proteomes" id="UP000044841">
    <property type="component" value="Unassembled WGS sequence"/>
</dbReference>
<dbReference type="Gene3D" id="1.10.630.10">
    <property type="entry name" value="Cytochrome P450"/>
    <property type="match status" value="1"/>
</dbReference>
<protein>
    <submittedName>
        <fullName evidence="9">Uncharacterized protein</fullName>
    </submittedName>
</protein>
<dbReference type="GO" id="GO:0020037">
    <property type="term" value="F:heme binding"/>
    <property type="evidence" value="ECO:0007669"/>
    <property type="project" value="InterPro"/>
</dbReference>
<dbReference type="GO" id="GO:0016705">
    <property type="term" value="F:oxidoreductase activity, acting on paired donors, with incorporation or reduction of molecular oxygen"/>
    <property type="evidence" value="ECO:0007669"/>
    <property type="project" value="InterPro"/>
</dbReference>
<evidence type="ECO:0000256" key="4">
    <source>
        <dbReference type="ARBA" id="ARBA00022617"/>
    </source>
</evidence>
<comment type="similarity">
    <text evidence="3">Belongs to the cytochrome P450 family.</text>
</comment>
<comment type="pathway">
    <text evidence="2">Secondary metabolite biosynthesis.</text>
</comment>
<keyword evidence="7" id="KW-0408">Iron</keyword>
<keyword evidence="4" id="KW-0349">Heme</keyword>
<reference evidence="9 10" key="1">
    <citation type="submission" date="2015-07" db="EMBL/GenBank/DDBJ databases">
        <authorList>
            <person name="Noorani M."/>
        </authorList>
    </citation>
    <scope>NUCLEOTIDE SEQUENCE [LARGE SCALE GENOMIC DNA]</scope>
    <source>
        <strain evidence="9">BBA 69670</strain>
    </source>
</reference>
<keyword evidence="6" id="KW-0560">Oxidoreductase</keyword>
<dbReference type="PANTHER" id="PTHR24305:SF166">
    <property type="entry name" value="CYTOCHROME P450 12A4, MITOCHONDRIAL-RELATED"/>
    <property type="match status" value="1"/>
</dbReference>
<dbReference type="AlphaFoldDB" id="A0A0K6G6H7"/>
<dbReference type="InterPro" id="IPR036396">
    <property type="entry name" value="Cyt_P450_sf"/>
</dbReference>
<dbReference type="GO" id="GO:0004497">
    <property type="term" value="F:monooxygenase activity"/>
    <property type="evidence" value="ECO:0007669"/>
    <property type="project" value="UniProtKB-KW"/>
</dbReference>
<evidence type="ECO:0000256" key="5">
    <source>
        <dbReference type="ARBA" id="ARBA00022723"/>
    </source>
</evidence>